<dbReference type="OrthoDB" id="383937at2"/>
<feature type="signal peptide" evidence="1">
    <location>
        <begin position="1"/>
        <end position="19"/>
    </location>
</feature>
<dbReference type="SUPFAM" id="SSF53850">
    <property type="entry name" value="Periplasmic binding protein-like II"/>
    <property type="match status" value="1"/>
</dbReference>
<dbReference type="PANTHER" id="PTHR43649:SF12">
    <property type="entry name" value="DIACETYLCHITOBIOSE BINDING PROTEIN DASA"/>
    <property type="match status" value="1"/>
</dbReference>
<reference evidence="2 3" key="1">
    <citation type="submission" date="2019-05" db="EMBL/GenBank/DDBJ databases">
        <title>We sequenced the genome of Paenibacillus hemerocallicola KCTC 33185 for further insight into its adaptation and study the phylogeny of Paenibacillus.</title>
        <authorList>
            <person name="Narsing Rao M.P."/>
        </authorList>
    </citation>
    <scope>NUCLEOTIDE SEQUENCE [LARGE SCALE GENOMIC DNA]</scope>
    <source>
        <strain evidence="2 3">KCTC 33185</strain>
    </source>
</reference>
<sequence length="437" mass="47779">MKKGLLYLTASIGMAGLLAGCSSGSTNSTGSSDAKAPAETAPAGPIEINLVTPDATVTKEFLEELSKKFPNYTIKHIDQSAKGSTIEDLLTVGTPIDIVGRAGTGFENDVIKTKLEFDMTALIKENKINLAEYEPQLINYIQSISNGGMYGIPGGSAINHVLFMNKSIFDQFGVPYLKDGMQWTEVMDIAAKLTRSDGGKQYYGFTGHTGVMTSTNQLGIPLVDKATNKPAINKDERWRSYFQIVYGNQVLNDAYSQNNRAFSGSTSRLVDGSTAILLFNAGISLVTKELQEEKINWDMVALPSFKEAPNTGSPMNSTIWGLTKQTRNKKAAMEVLRFLVSSENLTKVSKKGYLTPMITDEVVKNFAVEAKPANKNWKAIVYNKYAAFGDKHPGDAEIAAIHTKYIEQIVKGTTDMNTAMRQGEEEALKVVEKYAKQ</sequence>
<dbReference type="RefSeq" id="WP_139600512.1">
    <property type="nucleotide sequence ID" value="NZ_VDCQ01000002.1"/>
</dbReference>
<dbReference type="Gene3D" id="3.40.190.10">
    <property type="entry name" value="Periplasmic binding protein-like II"/>
    <property type="match status" value="1"/>
</dbReference>
<comment type="caution">
    <text evidence="2">The sequence shown here is derived from an EMBL/GenBank/DDBJ whole genome shotgun (WGS) entry which is preliminary data.</text>
</comment>
<feature type="chain" id="PRO_5038984530" evidence="1">
    <location>
        <begin position="20"/>
        <end position="437"/>
    </location>
</feature>
<dbReference type="Pfam" id="PF13416">
    <property type="entry name" value="SBP_bac_8"/>
    <property type="match status" value="1"/>
</dbReference>
<dbReference type="Proteomes" id="UP000307943">
    <property type="component" value="Unassembled WGS sequence"/>
</dbReference>
<gene>
    <name evidence="2" type="ORF">FE784_02385</name>
</gene>
<accession>A0A5C4TGD2</accession>
<dbReference type="AlphaFoldDB" id="A0A5C4TGD2"/>
<keyword evidence="1" id="KW-0732">Signal</keyword>
<keyword evidence="3" id="KW-1185">Reference proteome</keyword>
<dbReference type="PROSITE" id="PS51257">
    <property type="entry name" value="PROKAR_LIPOPROTEIN"/>
    <property type="match status" value="1"/>
</dbReference>
<protein>
    <submittedName>
        <fullName evidence="2">Extracellular solute-binding protein</fullName>
    </submittedName>
</protein>
<organism evidence="2 3">
    <name type="scientific">Paenibacillus hemerocallicola</name>
    <dbReference type="NCBI Taxonomy" id="1172614"/>
    <lineage>
        <taxon>Bacteria</taxon>
        <taxon>Bacillati</taxon>
        <taxon>Bacillota</taxon>
        <taxon>Bacilli</taxon>
        <taxon>Bacillales</taxon>
        <taxon>Paenibacillaceae</taxon>
        <taxon>Paenibacillus</taxon>
    </lineage>
</organism>
<dbReference type="PANTHER" id="PTHR43649">
    <property type="entry name" value="ARABINOSE-BINDING PROTEIN-RELATED"/>
    <property type="match status" value="1"/>
</dbReference>
<dbReference type="EMBL" id="VDCQ01000002">
    <property type="protein sequence ID" value="TNJ68005.1"/>
    <property type="molecule type" value="Genomic_DNA"/>
</dbReference>
<dbReference type="InterPro" id="IPR050490">
    <property type="entry name" value="Bact_solute-bd_prot1"/>
</dbReference>
<proteinExistence type="predicted"/>
<name>A0A5C4TGD2_9BACL</name>
<dbReference type="InterPro" id="IPR006059">
    <property type="entry name" value="SBP"/>
</dbReference>
<evidence type="ECO:0000313" key="3">
    <source>
        <dbReference type="Proteomes" id="UP000307943"/>
    </source>
</evidence>
<evidence type="ECO:0000256" key="1">
    <source>
        <dbReference type="SAM" id="SignalP"/>
    </source>
</evidence>
<evidence type="ECO:0000313" key="2">
    <source>
        <dbReference type="EMBL" id="TNJ68005.1"/>
    </source>
</evidence>